<dbReference type="EMBL" id="JAIQCV010000009">
    <property type="protein sequence ID" value="KAH1065663.1"/>
    <property type="molecule type" value="Genomic_DNA"/>
</dbReference>
<evidence type="ECO:0000256" key="2">
    <source>
        <dbReference type="ARBA" id="ARBA00010617"/>
    </source>
</evidence>
<dbReference type="GO" id="GO:0010241">
    <property type="term" value="P:ent-kaurene oxidation to kaurenoic acid"/>
    <property type="evidence" value="ECO:0007669"/>
    <property type="project" value="InterPro"/>
</dbReference>
<dbReference type="GO" id="GO:0009707">
    <property type="term" value="C:chloroplast outer membrane"/>
    <property type="evidence" value="ECO:0007669"/>
    <property type="project" value="TreeGrafter"/>
</dbReference>
<evidence type="ECO:0008006" key="8">
    <source>
        <dbReference type="Google" id="ProtNLM"/>
    </source>
</evidence>
<keyword evidence="5" id="KW-0472">Membrane</keyword>
<evidence type="ECO:0000256" key="5">
    <source>
        <dbReference type="ARBA" id="ARBA00023136"/>
    </source>
</evidence>
<dbReference type="SUPFAM" id="SSF48264">
    <property type="entry name" value="Cytochrome P450"/>
    <property type="match status" value="1"/>
</dbReference>
<dbReference type="GO" id="GO:0020037">
    <property type="term" value="F:heme binding"/>
    <property type="evidence" value="ECO:0007669"/>
    <property type="project" value="InterPro"/>
</dbReference>
<dbReference type="Pfam" id="PF00067">
    <property type="entry name" value="p450"/>
    <property type="match status" value="2"/>
</dbReference>
<dbReference type="PRINTS" id="PR00463">
    <property type="entry name" value="EP450I"/>
</dbReference>
<comment type="subcellular location">
    <subcellularLocation>
        <location evidence="1">Membrane</location>
        <topology evidence="1">Single-pass membrane protein</topology>
    </subcellularLocation>
</comment>
<comment type="similarity">
    <text evidence="2">Belongs to the cytochrome P450 family.</text>
</comment>
<dbReference type="GO" id="GO:0005506">
    <property type="term" value="F:iron ion binding"/>
    <property type="evidence" value="ECO:0007669"/>
    <property type="project" value="InterPro"/>
</dbReference>
<dbReference type="PANTHER" id="PTHR47283">
    <property type="entry name" value="ENT-KAURENE OXIDASE, CHLOROPLASTIC"/>
    <property type="match status" value="1"/>
</dbReference>
<reference evidence="6 7" key="1">
    <citation type="journal article" date="2021" name="Plant Biotechnol. J.">
        <title>Multi-omics assisted identification of the key and species-specific regulatory components of drought-tolerant mechanisms in Gossypium stocksii.</title>
        <authorList>
            <person name="Yu D."/>
            <person name="Ke L."/>
            <person name="Zhang D."/>
            <person name="Wu Y."/>
            <person name="Sun Y."/>
            <person name="Mei J."/>
            <person name="Sun J."/>
            <person name="Sun Y."/>
        </authorList>
    </citation>
    <scope>NUCLEOTIDE SEQUENCE [LARGE SCALE GENOMIC DNA]</scope>
    <source>
        <strain evidence="7">cv. E1</strain>
        <tissue evidence="6">Leaf</tissue>
    </source>
</reference>
<keyword evidence="3" id="KW-0812">Transmembrane</keyword>
<evidence type="ECO:0000256" key="4">
    <source>
        <dbReference type="ARBA" id="ARBA00022989"/>
    </source>
</evidence>
<dbReference type="Gene3D" id="1.10.630.10">
    <property type="entry name" value="Cytochrome P450"/>
    <property type="match status" value="2"/>
</dbReference>
<accession>A0A9D3ZU45</accession>
<evidence type="ECO:0000256" key="3">
    <source>
        <dbReference type="ARBA" id="ARBA00022692"/>
    </source>
</evidence>
<dbReference type="AlphaFoldDB" id="A0A9D3ZU45"/>
<evidence type="ECO:0000256" key="1">
    <source>
        <dbReference type="ARBA" id="ARBA00004167"/>
    </source>
</evidence>
<keyword evidence="4" id="KW-1133">Transmembrane helix</keyword>
<dbReference type="GO" id="GO:0009686">
    <property type="term" value="P:gibberellin biosynthetic process"/>
    <property type="evidence" value="ECO:0007669"/>
    <property type="project" value="InterPro"/>
</dbReference>
<dbReference type="GO" id="GO:0005783">
    <property type="term" value="C:endoplasmic reticulum"/>
    <property type="evidence" value="ECO:0007669"/>
    <property type="project" value="TreeGrafter"/>
</dbReference>
<dbReference type="InterPro" id="IPR044225">
    <property type="entry name" value="KO_chloroplastic"/>
</dbReference>
<dbReference type="InterPro" id="IPR002401">
    <property type="entry name" value="Cyt_P450_E_grp-I"/>
</dbReference>
<protein>
    <recommendedName>
        <fullName evidence="8">Cytochrome P450</fullName>
    </recommendedName>
</protein>
<dbReference type="GO" id="GO:0052615">
    <property type="term" value="F:ent-kaurene oxidase activity"/>
    <property type="evidence" value="ECO:0007669"/>
    <property type="project" value="InterPro"/>
</dbReference>
<dbReference type="Proteomes" id="UP000828251">
    <property type="component" value="Unassembled WGS sequence"/>
</dbReference>
<keyword evidence="7" id="KW-1185">Reference proteome</keyword>
<evidence type="ECO:0000313" key="7">
    <source>
        <dbReference type="Proteomes" id="UP000828251"/>
    </source>
</evidence>
<dbReference type="InterPro" id="IPR036396">
    <property type="entry name" value="Cyt_P450_sf"/>
</dbReference>
<name>A0A9D3ZU45_9ROSI</name>
<dbReference type="OrthoDB" id="2789670at2759"/>
<gene>
    <name evidence="6" type="ORF">J1N35_030650</name>
</gene>
<evidence type="ECO:0000313" key="6">
    <source>
        <dbReference type="EMBL" id="KAH1065663.1"/>
    </source>
</evidence>
<dbReference type="PANTHER" id="PTHR47283:SF1">
    <property type="entry name" value="ENT-KAURENE OXIDASE, CHLOROPLASTIC"/>
    <property type="match status" value="1"/>
</dbReference>
<comment type="caution">
    <text evidence="6">The sequence shown here is derived from an EMBL/GenBank/DDBJ whole genome shotgun (WGS) entry which is preliminary data.</text>
</comment>
<proteinExistence type="inferred from homology"/>
<dbReference type="GO" id="GO:0016709">
    <property type="term" value="F:oxidoreductase activity, acting on paired donors, with incorporation or reduction of molecular oxygen, NAD(P)H as one donor, and incorporation of one atom of oxygen"/>
    <property type="evidence" value="ECO:0007669"/>
    <property type="project" value="TreeGrafter"/>
</dbReference>
<organism evidence="6 7">
    <name type="scientific">Gossypium stocksii</name>
    <dbReference type="NCBI Taxonomy" id="47602"/>
    <lineage>
        <taxon>Eukaryota</taxon>
        <taxon>Viridiplantae</taxon>
        <taxon>Streptophyta</taxon>
        <taxon>Embryophyta</taxon>
        <taxon>Tracheophyta</taxon>
        <taxon>Spermatophyta</taxon>
        <taxon>Magnoliopsida</taxon>
        <taxon>eudicotyledons</taxon>
        <taxon>Gunneridae</taxon>
        <taxon>Pentapetalae</taxon>
        <taxon>rosids</taxon>
        <taxon>malvids</taxon>
        <taxon>Malvales</taxon>
        <taxon>Malvaceae</taxon>
        <taxon>Malvoideae</taxon>
        <taxon>Gossypium</taxon>
    </lineage>
</organism>
<sequence>MRFEMYYDGVGAVVPGLPIIGNLLQLKEKKPHKTFTKWAEIHGAVYSIRTGVSTVIVLNSPPTAKEAMVTRFSSISTKNLSNALKTLTIDKSVIATSDYNEFHKMAKRFLLRNILGSNAQRRHRHHRETMIENISSQFHVLLKEDPLRPVNFREIFESELYGLAMKQALGEDVQSIYVEELGTTLSRKEMYKILVIDMMAGIVEEVNCYLSYLLSEAKTLTKEQITMLVWETIAESADTTLVTAKDPTRQDRLYDEMRKVCGCNKVKEENLSQLRYLDAVFHETLRKHSPTPLVPLRHVHEDTQIGGYYIPAGSEIAVNIYGCNMDKNHWDNPEEWNPERFMDEKYDPLDMYKTMAFGAGKRPWAGSLQAIFLICVTIGRLVQEFEWRLNDGEEEKVDTVGLTSQKLHPLFAILKPRE</sequence>
<dbReference type="InterPro" id="IPR001128">
    <property type="entry name" value="Cyt_P450"/>
</dbReference>